<dbReference type="PANTHER" id="PTHR35369:SF2">
    <property type="entry name" value="BLR3025 PROTEIN"/>
    <property type="match status" value="1"/>
</dbReference>
<evidence type="ECO:0000256" key="1">
    <source>
        <dbReference type="ARBA" id="ARBA00022763"/>
    </source>
</evidence>
<keyword evidence="1" id="KW-0227">DNA damage</keyword>
<evidence type="ECO:0008006" key="5">
    <source>
        <dbReference type="Google" id="ProtNLM"/>
    </source>
</evidence>
<dbReference type="InterPro" id="IPR050356">
    <property type="entry name" value="SulA_CellDiv_inhibitor"/>
</dbReference>
<dbReference type="EMBL" id="SJPJ01000001">
    <property type="protein sequence ID" value="TWT80671.1"/>
    <property type="molecule type" value="Genomic_DNA"/>
</dbReference>
<accession>A0A5C5Z1I0</accession>
<protein>
    <recommendedName>
        <fullName evidence="5">DNA polymerase IV</fullName>
    </recommendedName>
</protein>
<evidence type="ECO:0000256" key="2">
    <source>
        <dbReference type="SAM" id="MobiDB-lite"/>
    </source>
</evidence>
<name>A0A5C5Z1I0_9BACT</name>
<feature type="compositionally biased region" description="Basic and acidic residues" evidence="2">
    <location>
        <begin position="414"/>
        <end position="423"/>
    </location>
</feature>
<dbReference type="InterPro" id="IPR043502">
    <property type="entry name" value="DNA/RNA_pol_sf"/>
</dbReference>
<dbReference type="CDD" id="cd03468">
    <property type="entry name" value="PolY_like"/>
    <property type="match status" value="1"/>
</dbReference>
<dbReference type="AlphaFoldDB" id="A0A5C5Z1I0"/>
<organism evidence="3 4">
    <name type="scientific">Novipirellula herctigrandis</name>
    <dbReference type="NCBI Taxonomy" id="2527986"/>
    <lineage>
        <taxon>Bacteria</taxon>
        <taxon>Pseudomonadati</taxon>
        <taxon>Planctomycetota</taxon>
        <taxon>Planctomycetia</taxon>
        <taxon>Pirellulales</taxon>
        <taxon>Pirellulaceae</taxon>
        <taxon>Novipirellula</taxon>
    </lineage>
</organism>
<dbReference type="Proteomes" id="UP000315010">
    <property type="component" value="Unassembled WGS sequence"/>
</dbReference>
<proteinExistence type="predicted"/>
<dbReference type="GO" id="GO:0006281">
    <property type="term" value="P:DNA repair"/>
    <property type="evidence" value="ECO:0007669"/>
    <property type="project" value="TreeGrafter"/>
</dbReference>
<dbReference type="PANTHER" id="PTHR35369">
    <property type="entry name" value="BLR3025 PROTEIN-RELATED"/>
    <property type="match status" value="1"/>
</dbReference>
<feature type="compositionally biased region" description="Basic residues" evidence="2">
    <location>
        <begin position="396"/>
        <end position="413"/>
    </location>
</feature>
<sequence>MMGIRIGMPLIQANQLIQHRSQQVDEQHADEEIGPQLNVLPHDPYVDYQDLVALAAKLQSHIAPLVAIEPLEKYPWAGFPRHQPESLLCDVSGVEHLFGGEQGLLEATSKFLSDASLHARIAIAPSVSAAWAMAHFGAAAIEVVDDPATSLGPLPVESLRLDLATVATLDRLGIERVDQLLRLPRGGLATRLGKNVVTRISQAMDEIDEPINVHHDEPEICCSHELEYPTDDREILLHRIEWMMEEIGAGLATRKHGALSLLCRLGLAAHPPLNIVIGLFAPSQDTKHLLSLLSSRFENFRIPSNVVTLMLSIPLTSPLRSVQSGLFDDANDHVCSSHSFGGSSVSRLVDSLSGRLGRDAVLSVESETDSLPENAYSVYPMTGFSAIGSTSIGGKSKSRSRTRPNQKGFRHQNKKEATDDRNESMTINTLPSRDDAMRRPLTIFANPLLLTSLAPPSAQSGDVPSVVRFRNQTFRIVAVWGPERIETGWWKGPSIRRDYYRVETANGRWWWIYRDIATTKTADAHATWMMHGQFT</sequence>
<gene>
    <name evidence="3" type="ORF">CA13_21170</name>
</gene>
<reference evidence="3 4" key="1">
    <citation type="submission" date="2019-02" db="EMBL/GenBank/DDBJ databases">
        <title>Deep-cultivation of Planctomycetes and their phenomic and genomic characterization uncovers novel biology.</title>
        <authorList>
            <person name="Wiegand S."/>
            <person name="Jogler M."/>
            <person name="Boedeker C."/>
            <person name="Pinto D."/>
            <person name="Vollmers J."/>
            <person name="Rivas-Marin E."/>
            <person name="Kohn T."/>
            <person name="Peeters S.H."/>
            <person name="Heuer A."/>
            <person name="Rast P."/>
            <person name="Oberbeckmann S."/>
            <person name="Bunk B."/>
            <person name="Jeske O."/>
            <person name="Meyerdierks A."/>
            <person name="Storesund J.E."/>
            <person name="Kallscheuer N."/>
            <person name="Luecker S."/>
            <person name="Lage O.M."/>
            <person name="Pohl T."/>
            <person name="Merkel B.J."/>
            <person name="Hornburger P."/>
            <person name="Mueller R.-W."/>
            <person name="Bruemmer F."/>
            <person name="Labrenz M."/>
            <person name="Spormann A.M."/>
            <person name="Op Den Camp H."/>
            <person name="Overmann J."/>
            <person name="Amann R."/>
            <person name="Jetten M.S.M."/>
            <person name="Mascher T."/>
            <person name="Medema M.H."/>
            <person name="Devos D.P."/>
            <person name="Kaster A.-K."/>
            <person name="Ovreas L."/>
            <person name="Rohde M."/>
            <person name="Galperin M.Y."/>
            <person name="Jogler C."/>
        </authorList>
    </citation>
    <scope>NUCLEOTIDE SEQUENCE [LARGE SCALE GENOMIC DNA]</scope>
    <source>
        <strain evidence="3 4">CA13</strain>
    </source>
</reference>
<feature type="region of interest" description="Disordered" evidence="2">
    <location>
        <begin position="390"/>
        <end position="428"/>
    </location>
</feature>
<comment type="caution">
    <text evidence="3">The sequence shown here is derived from an EMBL/GenBank/DDBJ whole genome shotgun (WGS) entry which is preliminary data.</text>
</comment>
<evidence type="ECO:0000313" key="3">
    <source>
        <dbReference type="EMBL" id="TWT80671.1"/>
    </source>
</evidence>
<dbReference type="SUPFAM" id="SSF56672">
    <property type="entry name" value="DNA/RNA polymerases"/>
    <property type="match status" value="1"/>
</dbReference>
<evidence type="ECO:0000313" key="4">
    <source>
        <dbReference type="Proteomes" id="UP000315010"/>
    </source>
</evidence>
<keyword evidence="4" id="KW-1185">Reference proteome</keyword>